<gene>
    <name evidence="4" type="ORF">N5P18_06330</name>
</gene>
<keyword evidence="1" id="KW-0418">Kinase</keyword>
<name>A0ABZ2FIY1_9MICO</name>
<feature type="domain" description="Histidine kinase/HSP90-like ATPase" evidence="3">
    <location>
        <begin position="35"/>
        <end position="147"/>
    </location>
</feature>
<accession>A0ABZ2FIY1</accession>
<dbReference type="InterPro" id="IPR050267">
    <property type="entry name" value="Anti-sigma-factor_SerPK"/>
</dbReference>
<evidence type="ECO:0000259" key="3">
    <source>
        <dbReference type="Pfam" id="PF13581"/>
    </source>
</evidence>
<feature type="region of interest" description="Disordered" evidence="2">
    <location>
        <begin position="1"/>
        <end position="20"/>
    </location>
</feature>
<evidence type="ECO:0000313" key="5">
    <source>
        <dbReference type="Proteomes" id="UP001381003"/>
    </source>
</evidence>
<dbReference type="RefSeq" id="WP_068327432.1">
    <property type="nucleotide sequence ID" value="NZ_CP104874.1"/>
</dbReference>
<keyword evidence="4" id="KW-0547">Nucleotide-binding</keyword>
<feature type="compositionally biased region" description="Basic and acidic residues" evidence="2">
    <location>
        <begin position="1"/>
        <end position="13"/>
    </location>
</feature>
<keyword evidence="4" id="KW-0067">ATP-binding</keyword>
<evidence type="ECO:0000256" key="1">
    <source>
        <dbReference type="ARBA" id="ARBA00022527"/>
    </source>
</evidence>
<dbReference type="InterPro" id="IPR036890">
    <property type="entry name" value="HATPase_C_sf"/>
</dbReference>
<dbReference type="Gene3D" id="3.30.565.10">
    <property type="entry name" value="Histidine kinase-like ATPase, C-terminal domain"/>
    <property type="match status" value="1"/>
</dbReference>
<protein>
    <submittedName>
        <fullName evidence="4">ATP-binding protein</fullName>
    </submittedName>
</protein>
<keyword evidence="1" id="KW-0808">Transferase</keyword>
<dbReference type="EMBL" id="CP104874">
    <property type="protein sequence ID" value="WWF06485.1"/>
    <property type="molecule type" value="Genomic_DNA"/>
</dbReference>
<dbReference type="Proteomes" id="UP001381003">
    <property type="component" value="Chromosome"/>
</dbReference>
<keyword evidence="1" id="KW-0723">Serine/threonine-protein kinase</keyword>
<evidence type="ECO:0000313" key="4">
    <source>
        <dbReference type="EMBL" id="WWF06485.1"/>
    </source>
</evidence>
<dbReference type="CDD" id="cd16936">
    <property type="entry name" value="HATPase_RsbW-like"/>
    <property type="match status" value="1"/>
</dbReference>
<evidence type="ECO:0000256" key="2">
    <source>
        <dbReference type="SAM" id="MobiDB-lite"/>
    </source>
</evidence>
<dbReference type="InterPro" id="IPR003594">
    <property type="entry name" value="HATPase_dom"/>
</dbReference>
<dbReference type="PANTHER" id="PTHR35526:SF3">
    <property type="entry name" value="ANTI-SIGMA-F FACTOR RSBW"/>
    <property type="match status" value="1"/>
</dbReference>
<organism evidence="4 5">
    <name type="scientific">Janibacter terrae</name>
    <dbReference type="NCBI Taxonomy" id="103817"/>
    <lineage>
        <taxon>Bacteria</taxon>
        <taxon>Bacillati</taxon>
        <taxon>Actinomycetota</taxon>
        <taxon>Actinomycetes</taxon>
        <taxon>Micrococcales</taxon>
        <taxon>Intrasporangiaceae</taxon>
        <taxon>Janibacter</taxon>
    </lineage>
</organism>
<proteinExistence type="predicted"/>
<dbReference type="PANTHER" id="PTHR35526">
    <property type="entry name" value="ANTI-SIGMA-F FACTOR RSBW-RELATED"/>
    <property type="match status" value="1"/>
</dbReference>
<sequence>MSEAHDRRTDAPKLDSFGGEIGRGQARTIRARWELQTVTKVREAIALDLVARGVGEHVVGEAELVVTELVTNSLRHATPLSDRTVRVHWKARGDNVEVEVSDGGSDTEPVPAARAVWATSGRGLRIVRSIAHEWGVQRDDKQTTVWAALGGPSRRRVGP</sequence>
<dbReference type="GO" id="GO:0005524">
    <property type="term" value="F:ATP binding"/>
    <property type="evidence" value="ECO:0007669"/>
    <property type="project" value="UniProtKB-KW"/>
</dbReference>
<reference evidence="4 5" key="1">
    <citation type="submission" date="2022-09" db="EMBL/GenBank/DDBJ databases">
        <title>Complete genome sequence of Janibacter terrae strain COS04-44, PCL-degrading bacteria isolated from oil spilled coast.</title>
        <authorList>
            <person name="Park H."/>
            <person name="Kim J.Y."/>
            <person name="An S.H."/>
            <person name="Lee C.M."/>
            <person name="Weon H.-Y."/>
        </authorList>
    </citation>
    <scope>NUCLEOTIDE SEQUENCE [LARGE SCALE GENOMIC DNA]</scope>
    <source>
        <strain evidence="4 5">COS04-44</strain>
    </source>
</reference>
<keyword evidence="5" id="KW-1185">Reference proteome</keyword>
<dbReference type="Pfam" id="PF13581">
    <property type="entry name" value="HATPase_c_2"/>
    <property type="match status" value="1"/>
</dbReference>
<dbReference type="SUPFAM" id="SSF55874">
    <property type="entry name" value="ATPase domain of HSP90 chaperone/DNA topoisomerase II/histidine kinase"/>
    <property type="match status" value="1"/>
</dbReference>